<proteinExistence type="predicted"/>
<feature type="chain" id="PRO_5015451791" evidence="1">
    <location>
        <begin position="21"/>
        <end position="158"/>
    </location>
</feature>
<organism evidence="2 3">
    <name type="scientific">Vibrio albus</name>
    <dbReference type="NCBI Taxonomy" id="2200953"/>
    <lineage>
        <taxon>Bacteria</taxon>
        <taxon>Pseudomonadati</taxon>
        <taxon>Pseudomonadota</taxon>
        <taxon>Gammaproteobacteria</taxon>
        <taxon>Vibrionales</taxon>
        <taxon>Vibrionaceae</taxon>
        <taxon>Vibrio</taxon>
    </lineage>
</organism>
<gene>
    <name evidence="2" type="ORF">DI392_03465</name>
</gene>
<dbReference type="EMBL" id="QFWT01000001">
    <property type="protein sequence ID" value="PWI35332.1"/>
    <property type="molecule type" value="Genomic_DNA"/>
</dbReference>
<accession>A0A2U3BF05</accession>
<name>A0A2U3BF05_9VIBR</name>
<reference evidence="2 3" key="1">
    <citation type="submission" date="2018-05" db="EMBL/GenBank/DDBJ databases">
        <title>Vibrio limimaris sp. nov., isolated from marine sediment.</title>
        <authorList>
            <person name="Li C.-M."/>
        </authorList>
    </citation>
    <scope>NUCLEOTIDE SEQUENCE [LARGE SCALE GENOMIC DNA]</scope>
    <source>
        <strain evidence="2 3">E4404</strain>
    </source>
</reference>
<protein>
    <submittedName>
        <fullName evidence="2">Ribonuclease regulator</fullName>
    </submittedName>
</protein>
<dbReference type="RefSeq" id="WP_109318484.1">
    <property type="nucleotide sequence ID" value="NZ_QFWT01000001.1"/>
</dbReference>
<dbReference type="AlphaFoldDB" id="A0A2U3BF05"/>
<keyword evidence="1" id="KW-0732">Signal</keyword>
<evidence type="ECO:0000256" key="1">
    <source>
        <dbReference type="SAM" id="SignalP"/>
    </source>
</evidence>
<evidence type="ECO:0000313" key="2">
    <source>
        <dbReference type="EMBL" id="PWI35332.1"/>
    </source>
</evidence>
<sequence length="158" mass="17793">MRVIIACLAFCCASLSTAFAAELSAFPIPTEKPSPHKLFLSSHPYQTSETFDLWKVEGGYSYTLFDSVDLYVGAHLDNSYQNNEKGFLSGVSYRFNDKISVDSTLRSSREELNNGEKENVLSAEVTSRVQLSNHLHLHATLDYEEWQQGIELGLGFRF</sequence>
<dbReference type="InterPro" id="IPR016895">
    <property type="entry name" value="UCP028680"/>
</dbReference>
<dbReference type="Proteomes" id="UP000245362">
    <property type="component" value="Unassembled WGS sequence"/>
</dbReference>
<feature type="signal peptide" evidence="1">
    <location>
        <begin position="1"/>
        <end position="20"/>
    </location>
</feature>
<dbReference type="PIRSF" id="PIRSF028680">
    <property type="entry name" value="UCP028680"/>
    <property type="match status" value="1"/>
</dbReference>
<dbReference type="OrthoDB" id="5902984at2"/>
<keyword evidence="3" id="KW-1185">Reference proteome</keyword>
<evidence type="ECO:0000313" key="3">
    <source>
        <dbReference type="Proteomes" id="UP000245362"/>
    </source>
</evidence>
<comment type="caution">
    <text evidence="2">The sequence shown here is derived from an EMBL/GenBank/DDBJ whole genome shotgun (WGS) entry which is preliminary data.</text>
</comment>